<dbReference type="SMART" id="SM00332">
    <property type="entry name" value="PP2Cc"/>
    <property type="match status" value="1"/>
</dbReference>
<keyword evidence="4" id="KW-1185">Reference proteome</keyword>
<dbReference type="Gene3D" id="3.60.40.10">
    <property type="entry name" value="PPM-type phosphatase domain"/>
    <property type="match status" value="1"/>
</dbReference>
<organism evidence="3 4">
    <name type="scientific">Cyclostephanos tholiformis</name>
    <dbReference type="NCBI Taxonomy" id="382380"/>
    <lineage>
        <taxon>Eukaryota</taxon>
        <taxon>Sar</taxon>
        <taxon>Stramenopiles</taxon>
        <taxon>Ochrophyta</taxon>
        <taxon>Bacillariophyta</taxon>
        <taxon>Coscinodiscophyceae</taxon>
        <taxon>Thalassiosirophycidae</taxon>
        <taxon>Stephanodiscales</taxon>
        <taxon>Stephanodiscaceae</taxon>
        <taxon>Cyclostephanos</taxon>
    </lineage>
</organism>
<gene>
    <name evidence="3" type="ORF">ACHAXA_006034</name>
</gene>
<dbReference type="InterPro" id="IPR036457">
    <property type="entry name" value="PPM-type-like_dom_sf"/>
</dbReference>
<dbReference type="PROSITE" id="PS51746">
    <property type="entry name" value="PPM_2"/>
    <property type="match status" value="1"/>
</dbReference>
<dbReference type="SMART" id="SM00331">
    <property type="entry name" value="PP2C_SIG"/>
    <property type="match status" value="1"/>
</dbReference>
<feature type="compositionally biased region" description="Low complexity" evidence="1">
    <location>
        <begin position="23"/>
        <end position="39"/>
    </location>
</feature>
<dbReference type="CDD" id="cd00143">
    <property type="entry name" value="PP2Cc"/>
    <property type="match status" value="1"/>
</dbReference>
<dbReference type="PANTHER" id="PTHR47992">
    <property type="entry name" value="PROTEIN PHOSPHATASE"/>
    <property type="match status" value="1"/>
</dbReference>
<feature type="compositionally biased region" description="Basic and acidic residues" evidence="1">
    <location>
        <begin position="235"/>
        <end position="255"/>
    </location>
</feature>
<dbReference type="EMBL" id="JALLPB020000771">
    <property type="protein sequence ID" value="KAL3806605.1"/>
    <property type="molecule type" value="Genomic_DNA"/>
</dbReference>
<dbReference type="AlphaFoldDB" id="A0ABD3R114"/>
<dbReference type="SUPFAM" id="SSF81606">
    <property type="entry name" value="PP2C-like"/>
    <property type="match status" value="1"/>
</dbReference>
<proteinExistence type="predicted"/>
<name>A0ABD3R114_9STRA</name>
<dbReference type="Proteomes" id="UP001530377">
    <property type="component" value="Unassembled WGS sequence"/>
</dbReference>
<evidence type="ECO:0000313" key="4">
    <source>
        <dbReference type="Proteomes" id="UP001530377"/>
    </source>
</evidence>
<evidence type="ECO:0000256" key="1">
    <source>
        <dbReference type="SAM" id="MobiDB-lite"/>
    </source>
</evidence>
<feature type="region of interest" description="Disordered" evidence="1">
    <location>
        <begin position="212"/>
        <end position="256"/>
    </location>
</feature>
<feature type="compositionally biased region" description="Gly residues" evidence="1">
    <location>
        <begin position="214"/>
        <end position="232"/>
    </location>
</feature>
<feature type="region of interest" description="Disordered" evidence="1">
    <location>
        <begin position="18"/>
        <end position="40"/>
    </location>
</feature>
<sequence>MYVTNILAVRGSSALSNGCRGVSPRSSTSTTQRSRTPNSGTVAVTSAGIAVCTLCNSLRTTAACSASTVPSLRYIHSPSLDNPVRTTVVASAYRGHSHFGSGMGTAVVAWNQINTDHGAACNPTLKREISFHSMSDVKNMPLQIYNLRDITATVGASAMALSSQGALLDGGYQAPNSSSGGSTGLAGAALLFAGAASVGSILLGPMDGLRGKSTTGGGGGGRGLGGSSGGPVGDKYQHSFDSTVKERDDKEDKLGLDVSSVPRPYEVSVRALRGGRLAMEDEFIVVGGGRFSAIFDGHGGGGVSQYLRDRLHVIISEKLHQQEKSLRAKGKIRGELKRFWKRGDDITDDGALSASPSKYDMSSVGQLPISAVAAALKEAFDQVDNETMQVDEFEYQGSTAVATILHEANDGTRSLLAANIGDSRGVLSRSGTAVELTRDHKPNDDREKARILALGEKIEWDHYCKVHRVRNLSLSRAIGDRFAKPAVSGEVEIKCFPVENDKDEFIVLASDGLWDVMSSQEVVSYVHKRLKASPKDGAAVTCDEDMDCLRYLRRKNMSRFIANEALRRGSGDNISVVIVWLKNFDAI</sequence>
<protein>
    <recommendedName>
        <fullName evidence="2">PPM-type phosphatase domain-containing protein</fullName>
    </recommendedName>
</protein>
<feature type="domain" description="PPM-type phosphatase" evidence="2">
    <location>
        <begin position="266"/>
        <end position="581"/>
    </location>
</feature>
<accession>A0ABD3R114</accession>
<evidence type="ECO:0000313" key="3">
    <source>
        <dbReference type="EMBL" id="KAL3806605.1"/>
    </source>
</evidence>
<comment type="caution">
    <text evidence="3">The sequence shown here is derived from an EMBL/GenBank/DDBJ whole genome shotgun (WGS) entry which is preliminary data.</text>
</comment>
<dbReference type="Pfam" id="PF00481">
    <property type="entry name" value="PP2C"/>
    <property type="match status" value="1"/>
</dbReference>
<reference evidence="3 4" key="1">
    <citation type="submission" date="2024-10" db="EMBL/GenBank/DDBJ databases">
        <title>Updated reference genomes for cyclostephanoid diatoms.</title>
        <authorList>
            <person name="Roberts W.R."/>
            <person name="Alverson A.J."/>
        </authorList>
    </citation>
    <scope>NUCLEOTIDE SEQUENCE [LARGE SCALE GENOMIC DNA]</scope>
    <source>
        <strain evidence="3 4">AJA228-03</strain>
    </source>
</reference>
<dbReference type="InterPro" id="IPR001932">
    <property type="entry name" value="PPM-type_phosphatase-like_dom"/>
</dbReference>
<dbReference type="InterPro" id="IPR015655">
    <property type="entry name" value="PP2C"/>
</dbReference>
<evidence type="ECO:0000259" key="2">
    <source>
        <dbReference type="PROSITE" id="PS51746"/>
    </source>
</evidence>